<protein>
    <submittedName>
        <fullName evidence="6">SAM-dependent methyltransferase</fullName>
    </submittedName>
</protein>
<dbReference type="AlphaFoldDB" id="A0A1L3GN58"/>
<dbReference type="RefSeq" id="WP_072283344.1">
    <property type="nucleotide sequence ID" value="NZ_CP015519.1"/>
</dbReference>
<dbReference type="KEGG" id="pef:A7E78_05685"/>
<evidence type="ECO:0000313" key="6">
    <source>
        <dbReference type="EMBL" id="APG27376.1"/>
    </source>
</evidence>
<reference evidence="6 7" key="1">
    <citation type="journal article" date="2017" name="Genome Announc.">
        <title>Complete Genome Sequences of Two Acetylene-Fermenting Pelobacter acetylenicus Strains.</title>
        <authorList>
            <person name="Sutton J.M."/>
            <person name="Baesman S.M."/>
            <person name="Fierst J.L."/>
            <person name="Poret-Peterson A.T."/>
            <person name="Oremland R.S."/>
            <person name="Dunlap D.S."/>
            <person name="Akob D.M."/>
        </authorList>
    </citation>
    <scope>NUCLEOTIDE SEQUENCE [LARGE SCALE GENOMIC DNA]</scope>
    <source>
        <strain evidence="6 7">SFB93</strain>
    </source>
</reference>
<gene>
    <name evidence="6" type="ORF">A7E78_05685</name>
</gene>
<feature type="domain" description="RlmI-like PUA" evidence="5">
    <location>
        <begin position="10"/>
        <end position="68"/>
    </location>
</feature>
<keyword evidence="1 6" id="KW-0489">Methyltransferase</keyword>
<evidence type="ECO:0000256" key="3">
    <source>
        <dbReference type="ARBA" id="ARBA00022691"/>
    </source>
</evidence>
<dbReference type="OrthoDB" id="9805492at2"/>
<keyword evidence="2 6" id="KW-0808">Transferase</keyword>
<evidence type="ECO:0000256" key="2">
    <source>
        <dbReference type="ARBA" id="ARBA00022679"/>
    </source>
</evidence>
<dbReference type="CDD" id="cd02440">
    <property type="entry name" value="AdoMet_MTases"/>
    <property type="match status" value="1"/>
</dbReference>
<accession>A0A1L3GN58</accession>
<dbReference type="PANTHER" id="PTHR43042">
    <property type="entry name" value="SAM-DEPENDENT METHYLTRANSFERASE"/>
    <property type="match status" value="1"/>
</dbReference>
<dbReference type="Proteomes" id="UP000182517">
    <property type="component" value="Chromosome"/>
</dbReference>
<dbReference type="Pfam" id="PF10672">
    <property type="entry name" value="Methyltrans_SAM"/>
    <property type="match status" value="1"/>
</dbReference>
<sequence length="399" mass="44408">MTLKKCQVGPQTVTMLELGHPWVLADRYTKSWPTGKAGELVQLCDQQGRMFGTALLDPKERIVARVLEQGPMRLDRAWLQGRIEKAVALRNHHARLVDTNAYRLVNSEGDSLSGLTVDRYDDFLMVQYFTRAWKPHLSLVVEVLQKLLQPKGIYVKFRPQQTRQLATGESKRYSKLMAGEAAPKRLTVMENGLNFLVELEEGLNTGLFCDQRHNRSDLMERVAGQEVLNLFAYTGAFSVAAAASGAKRVTSVDASSAYLDWARDNFAANRLNPKRHEFLLGDCFEVLAELGRSGRRFDTVIMDPPSFSTVGKSRFTTSGGTADLVAAALDLLPPGGLLITSSNHQKVDLADYLKELRRGALRGGCQLRVIQLAGQGADFPYPVTFPEGRYLKYVISVKD</sequence>
<dbReference type="Gene3D" id="2.30.130.10">
    <property type="entry name" value="PUA domain"/>
    <property type="match status" value="1"/>
</dbReference>
<dbReference type="Gene3D" id="3.30.750.80">
    <property type="entry name" value="RNA methyltransferase domain (HRMD) like"/>
    <property type="match status" value="1"/>
</dbReference>
<dbReference type="Pfam" id="PF17785">
    <property type="entry name" value="PUA_3"/>
    <property type="match status" value="1"/>
</dbReference>
<dbReference type="EMBL" id="CP015519">
    <property type="protein sequence ID" value="APG27376.1"/>
    <property type="molecule type" value="Genomic_DNA"/>
</dbReference>
<dbReference type="InterPro" id="IPR036974">
    <property type="entry name" value="PUA_sf"/>
</dbReference>
<dbReference type="InterPro" id="IPR029063">
    <property type="entry name" value="SAM-dependent_MTases_sf"/>
</dbReference>
<evidence type="ECO:0000259" key="4">
    <source>
        <dbReference type="Pfam" id="PF10672"/>
    </source>
</evidence>
<dbReference type="GO" id="GO:0008168">
    <property type="term" value="F:methyltransferase activity"/>
    <property type="evidence" value="ECO:0007669"/>
    <property type="project" value="UniProtKB-KW"/>
</dbReference>
<evidence type="ECO:0000259" key="5">
    <source>
        <dbReference type="Pfam" id="PF17785"/>
    </source>
</evidence>
<proteinExistence type="predicted"/>
<evidence type="ECO:0000256" key="1">
    <source>
        <dbReference type="ARBA" id="ARBA00022603"/>
    </source>
</evidence>
<dbReference type="InterPro" id="IPR019614">
    <property type="entry name" value="SAM-dep_methyl-trfase"/>
</dbReference>
<dbReference type="SUPFAM" id="SSF88697">
    <property type="entry name" value="PUA domain-like"/>
    <property type="match status" value="1"/>
</dbReference>
<organism evidence="6 7">
    <name type="scientific">Syntrophotalea acetylenivorans</name>
    <dbReference type="NCBI Taxonomy" id="1842532"/>
    <lineage>
        <taxon>Bacteria</taxon>
        <taxon>Pseudomonadati</taxon>
        <taxon>Thermodesulfobacteriota</taxon>
        <taxon>Desulfuromonadia</taxon>
        <taxon>Desulfuromonadales</taxon>
        <taxon>Syntrophotaleaceae</taxon>
        <taxon>Syntrophotalea</taxon>
    </lineage>
</organism>
<dbReference type="CDD" id="cd11572">
    <property type="entry name" value="RlmI_M_like"/>
    <property type="match status" value="1"/>
</dbReference>
<name>A0A1L3GN58_9BACT</name>
<dbReference type="GO" id="GO:0032259">
    <property type="term" value="P:methylation"/>
    <property type="evidence" value="ECO:0007669"/>
    <property type="project" value="UniProtKB-KW"/>
</dbReference>
<dbReference type="PANTHER" id="PTHR43042:SF3">
    <property type="entry name" value="RIBOSOMAL RNA LARGE SUBUNIT METHYLTRANSFERASE YWBD-RELATED"/>
    <property type="match status" value="1"/>
</dbReference>
<dbReference type="InterPro" id="IPR041532">
    <property type="entry name" value="RlmI-like_PUA"/>
</dbReference>
<dbReference type="STRING" id="1842532.A7E78_05685"/>
<feature type="domain" description="S-adenosylmethionine-dependent methyltransferase" evidence="4">
    <location>
        <begin position="115"/>
        <end position="357"/>
    </location>
</feature>
<keyword evidence="3" id="KW-0949">S-adenosyl-L-methionine</keyword>
<dbReference type="InterPro" id="IPR015947">
    <property type="entry name" value="PUA-like_sf"/>
</dbReference>
<dbReference type="Gene3D" id="3.40.50.150">
    <property type="entry name" value="Vaccinia Virus protein VP39"/>
    <property type="match status" value="1"/>
</dbReference>
<dbReference type="SUPFAM" id="SSF53335">
    <property type="entry name" value="S-adenosyl-L-methionine-dependent methyltransferases"/>
    <property type="match status" value="1"/>
</dbReference>
<evidence type="ECO:0000313" key="7">
    <source>
        <dbReference type="Proteomes" id="UP000182517"/>
    </source>
</evidence>
<keyword evidence="7" id="KW-1185">Reference proteome</keyword>
<dbReference type="GO" id="GO:0003723">
    <property type="term" value="F:RNA binding"/>
    <property type="evidence" value="ECO:0007669"/>
    <property type="project" value="InterPro"/>
</dbReference>